<dbReference type="GO" id="GO:0017178">
    <property type="term" value="F:diphthine-ammonia ligase activity"/>
    <property type="evidence" value="ECO:0007669"/>
    <property type="project" value="TreeGrafter"/>
</dbReference>
<evidence type="ECO:0000259" key="1">
    <source>
        <dbReference type="Pfam" id="PF01902"/>
    </source>
</evidence>
<dbReference type="Pfam" id="PF01902">
    <property type="entry name" value="Diphthami_syn_2"/>
    <property type="match status" value="1"/>
</dbReference>
<dbReference type="NCBIfam" id="TIGR00290">
    <property type="entry name" value="MJ0570_dom"/>
    <property type="match status" value="1"/>
</dbReference>
<protein>
    <submittedName>
        <fullName evidence="2">MJ0570-related uncharacterized domain-containing protein</fullName>
    </submittedName>
</protein>
<dbReference type="SUPFAM" id="SSF52402">
    <property type="entry name" value="Adenine nucleotide alpha hydrolases-like"/>
    <property type="match status" value="1"/>
</dbReference>
<dbReference type="InterPro" id="IPR030662">
    <property type="entry name" value="DPH6/MJ0570"/>
</dbReference>
<name>A0A1T4KC90_PORCN</name>
<evidence type="ECO:0000313" key="2">
    <source>
        <dbReference type="EMBL" id="SJZ40032.1"/>
    </source>
</evidence>
<gene>
    <name evidence="2" type="ORF">SAMN02745205_00656</name>
</gene>
<sequence>MFALFRHLQDHPGTEVHALLHMKRKTSAHGFGEDVIIEQAEAMGIPLCIQTVGPDGYEAAFKGALEHFKAEGVFTGLFGDIYLEEHKVWVERVCSEVGVRPLFPLWGETTPDLIKDFVSSGFKTLVVAMRSDLKPDVFLGRVIDEKFINEFGQLSDVDLCGEHGEYHTYVFDGPLFRRPATYAMGEIYEEKKHRILPIHAKQ</sequence>
<accession>A0A1T4KC90</accession>
<feature type="domain" description="Diphthamide synthase" evidence="1">
    <location>
        <begin position="2"/>
        <end position="198"/>
    </location>
</feature>
<reference evidence="2 3" key="1">
    <citation type="submission" date="2017-02" db="EMBL/GenBank/DDBJ databases">
        <authorList>
            <person name="Peterson S.W."/>
        </authorList>
    </citation>
    <scope>NUCLEOTIDE SEQUENCE [LARGE SCALE GENOMIC DNA]</scope>
    <source>
        <strain evidence="2 3">ATCC 700135</strain>
    </source>
</reference>
<proteinExistence type="predicted"/>
<organism evidence="2 3">
    <name type="scientific">Porphyromonas cangingivalis</name>
    <dbReference type="NCBI Taxonomy" id="36874"/>
    <lineage>
        <taxon>Bacteria</taxon>
        <taxon>Pseudomonadati</taxon>
        <taxon>Bacteroidota</taxon>
        <taxon>Bacteroidia</taxon>
        <taxon>Bacteroidales</taxon>
        <taxon>Porphyromonadaceae</taxon>
        <taxon>Porphyromonas</taxon>
    </lineage>
</organism>
<dbReference type="EMBL" id="FUWL01000005">
    <property type="protein sequence ID" value="SJZ40032.1"/>
    <property type="molecule type" value="Genomic_DNA"/>
</dbReference>
<dbReference type="GO" id="GO:0017183">
    <property type="term" value="P:protein histidyl modification to diphthamide"/>
    <property type="evidence" value="ECO:0007669"/>
    <property type="project" value="TreeGrafter"/>
</dbReference>
<dbReference type="PANTHER" id="PTHR12196:SF2">
    <property type="entry name" value="DIPHTHINE--AMMONIA LIGASE"/>
    <property type="match status" value="1"/>
</dbReference>
<dbReference type="InterPro" id="IPR014729">
    <property type="entry name" value="Rossmann-like_a/b/a_fold"/>
</dbReference>
<dbReference type="AlphaFoldDB" id="A0A1T4KC90"/>
<dbReference type="Gene3D" id="3.90.1490.10">
    <property type="entry name" value="putative n-type atp pyrophosphatase, domain 2"/>
    <property type="match status" value="1"/>
</dbReference>
<evidence type="ECO:0000313" key="3">
    <source>
        <dbReference type="Proteomes" id="UP000189956"/>
    </source>
</evidence>
<dbReference type="InterPro" id="IPR002761">
    <property type="entry name" value="Diphthami_syn_dom"/>
</dbReference>
<dbReference type="Gene3D" id="3.40.50.620">
    <property type="entry name" value="HUPs"/>
    <property type="match status" value="1"/>
</dbReference>
<dbReference type="PANTHER" id="PTHR12196">
    <property type="entry name" value="DOMAIN OF UNKNOWN FUNCTION 71 DUF71 -CONTAINING PROTEIN"/>
    <property type="match status" value="1"/>
</dbReference>
<dbReference type="Proteomes" id="UP000189956">
    <property type="component" value="Unassembled WGS sequence"/>
</dbReference>